<keyword evidence="2" id="KW-0472">Membrane</keyword>
<keyword evidence="2" id="KW-0812">Transmembrane</keyword>
<evidence type="ECO:0000256" key="2">
    <source>
        <dbReference type="SAM" id="Phobius"/>
    </source>
</evidence>
<feature type="region of interest" description="Disordered" evidence="1">
    <location>
        <begin position="544"/>
        <end position="597"/>
    </location>
</feature>
<dbReference type="EMBL" id="BQNB010009597">
    <property type="protein sequence ID" value="GJS65710.1"/>
    <property type="molecule type" value="Genomic_DNA"/>
</dbReference>
<keyword evidence="2" id="KW-1133">Transmembrane helix</keyword>
<gene>
    <name evidence="3" type="ORF">Tco_0680274</name>
</gene>
<reference evidence="3" key="1">
    <citation type="journal article" date="2022" name="Int. J. Mol. Sci.">
        <title>Draft Genome of Tanacetum Coccineum: Genomic Comparison of Closely Related Tanacetum-Family Plants.</title>
        <authorList>
            <person name="Yamashiro T."/>
            <person name="Shiraishi A."/>
            <person name="Nakayama K."/>
            <person name="Satake H."/>
        </authorList>
    </citation>
    <scope>NUCLEOTIDE SEQUENCE</scope>
</reference>
<name>A0ABQ4XLJ6_9ASTR</name>
<evidence type="ECO:0000313" key="3">
    <source>
        <dbReference type="EMBL" id="GJS65710.1"/>
    </source>
</evidence>
<dbReference type="Proteomes" id="UP001151760">
    <property type="component" value="Unassembled WGS sequence"/>
</dbReference>
<organism evidence="3 4">
    <name type="scientific">Tanacetum coccineum</name>
    <dbReference type="NCBI Taxonomy" id="301880"/>
    <lineage>
        <taxon>Eukaryota</taxon>
        <taxon>Viridiplantae</taxon>
        <taxon>Streptophyta</taxon>
        <taxon>Embryophyta</taxon>
        <taxon>Tracheophyta</taxon>
        <taxon>Spermatophyta</taxon>
        <taxon>Magnoliopsida</taxon>
        <taxon>eudicotyledons</taxon>
        <taxon>Gunneridae</taxon>
        <taxon>Pentapetalae</taxon>
        <taxon>asterids</taxon>
        <taxon>campanulids</taxon>
        <taxon>Asterales</taxon>
        <taxon>Asteraceae</taxon>
        <taxon>Asteroideae</taxon>
        <taxon>Anthemideae</taxon>
        <taxon>Anthemidinae</taxon>
        <taxon>Tanacetum</taxon>
    </lineage>
</organism>
<protein>
    <submittedName>
        <fullName evidence="3">Uncharacterized protein</fullName>
    </submittedName>
</protein>
<evidence type="ECO:0000256" key="1">
    <source>
        <dbReference type="SAM" id="MobiDB-lite"/>
    </source>
</evidence>
<accession>A0ABQ4XLJ6</accession>
<comment type="caution">
    <text evidence="3">The sequence shown here is derived from an EMBL/GenBank/DDBJ whole genome shotgun (WGS) entry which is preliminary data.</text>
</comment>
<feature type="transmembrane region" description="Helical" evidence="2">
    <location>
        <begin position="75"/>
        <end position="94"/>
    </location>
</feature>
<reference evidence="3" key="2">
    <citation type="submission" date="2022-01" db="EMBL/GenBank/DDBJ databases">
        <authorList>
            <person name="Yamashiro T."/>
            <person name="Shiraishi A."/>
            <person name="Satake H."/>
            <person name="Nakayama K."/>
        </authorList>
    </citation>
    <scope>NUCLEOTIDE SEQUENCE</scope>
</reference>
<evidence type="ECO:0000313" key="4">
    <source>
        <dbReference type="Proteomes" id="UP001151760"/>
    </source>
</evidence>
<feature type="compositionally biased region" description="Acidic residues" evidence="1">
    <location>
        <begin position="588"/>
        <end position="597"/>
    </location>
</feature>
<keyword evidence="4" id="KW-1185">Reference proteome</keyword>
<proteinExistence type="predicted"/>
<sequence>MMFCTIKSKPLALPWGRTPRLSSGLECLILGFPSISATLVVVGVGPLSGKGPRIIVFADASVLPRSVFVRGAHRSPLAVLIVVPLANWALYVLLSSALPDLDRTGQFSRGISLLGRHKPNYLLNKDTYPRFEYEDGEGRDRILNGFIRLLIPRKVNIVERARVENEVPIVTVAKHRTVTLLPTSVPRTSGELSASVEREFADMPRATVLDQGTNSAGPEVDSLASKDAVRSNEYFGEEKRKSCTEERNVLLEAKDREIEDLKSQLLKAKEESARYSTPFSGFLLSVGGGGELESVIAGKDQELSELGASSSSLRSENQSLLDQVHKLELSSADLRLKLETYEGVLAQLEEFQDNLMGPLKTRLAEIDTDFTRCCMRFQESFHPHLLNYMEALGHAFGRAIEKGMQEGLAAGIEHGKAGRCLADLEAYIPSAEDDFNSAIRDLRDLNFPLLQELSNKKDASTLEIMDLLRLDDIVAETLALSVALNVCRGRVEKMERNLIERLPFLKDVFASIEDPLSAEALIEPSAEVPATNVLSTVVIAPPPDPSISVEDYDNPDPAVEVPENAASGLEREEQTDASAGGGLTFSQLDEEAMDAVL</sequence>